<dbReference type="RefSeq" id="WP_212819953.1">
    <property type="nucleotide sequence ID" value="NZ_AP023415.1"/>
</dbReference>
<feature type="transmembrane region" description="Helical" evidence="6">
    <location>
        <begin position="178"/>
        <end position="197"/>
    </location>
</feature>
<feature type="transmembrane region" description="Helical" evidence="6">
    <location>
        <begin position="138"/>
        <end position="158"/>
    </location>
</feature>
<gene>
    <name evidence="7" type="ORF">MM35RIKEN_10900</name>
</gene>
<dbReference type="EMBL" id="AP023415">
    <property type="protein sequence ID" value="BCK78898.1"/>
    <property type="molecule type" value="Genomic_DNA"/>
</dbReference>
<comment type="subcellular location">
    <subcellularLocation>
        <location evidence="1">Cell membrane</location>
        <topology evidence="1">Multi-pass membrane protein</topology>
    </subcellularLocation>
</comment>
<evidence type="ECO:0008006" key="9">
    <source>
        <dbReference type="Google" id="ProtNLM"/>
    </source>
</evidence>
<evidence type="ECO:0000256" key="2">
    <source>
        <dbReference type="ARBA" id="ARBA00022475"/>
    </source>
</evidence>
<feature type="transmembrane region" description="Helical" evidence="6">
    <location>
        <begin position="35"/>
        <end position="57"/>
    </location>
</feature>
<feature type="transmembrane region" description="Helical" evidence="6">
    <location>
        <begin position="209"/>
        <end position="234"/>
    </location>
</feature>
<evidence type="ECO:0000256" key="5">
    <source>
        <dbReference type="ARBA" id="ARBA00023136"/>
    </source>
</evidence>
<sequence>MGQKKTGKHLKPFTLVKDLFDRYYGHDVARDGAALTYYLLFAIFPLLIFISTLVGLMNLDIEELMSTVSHILPEQVAGIMRSYLEYVSTSPSRQLLVFSLIFSVWFPMRATSCLMHSVRKAYGVSQPASMIGGTLRNFFFTLWLIVTIAASIVLTTVGHRALAFAAKFVRLSDSFIDLWGSLRFVLLGVVMLLVLVPMNMVAQGRRCPLWEVVPGVLLSMAAWLALSLAFSYYVEQVAHYSELYGSIATIVVVLLWLYMTGQVLIMGAEYNGARLAYRSAKSVPLPKEEEQTE</sequence>
<evidence type="ECO:0000313" key="7">
    <source>
        <dbReference type="EMBL" id="BCK78898.1"/>
    </source>
</evidence>
<dbReference type="GO" id="GO:0005886">
    <property type="term" value="C:plasma membrane"/>
    <property type="evidence" value="ECO:0007669"/>
    <property type="project" value="UniProtKB-SubCell"/>
</dbReference>
<keyword evidence="4 6" id="KW-1133">Transmembrane helix</keyword>
<evidence type="ECO:0000256" key="4">
    <source>
        <dbReference type="ARBA" id="ARBA00022989"/>
    </source>
</evidence>
<dbReference type="AlphaFoldDB" id="A0A810PQB1"/>
<dbReference type="PANTHER" id="PTHR30213:SF0">
    <property type="entry name" value="UPF0761 MEMBRANE PROTEIN YIHY"/>
    <property type="match status" value="1"/>
</dbReference>
<proteinExistence type="predicted"/>
<organism evidence="7 8">
    <name type="scientific">Vescimonas fastidiosa</name>
    <dbReference type="NCBI Taxonomy" id="2714353"/>
    <lineage>
        <taxon>Bacteria</taxon>
        <taxon>Bacillati</taxon>
        <taxon>Bacillota</taxon>
        <taxon>Clostridia</taxon>
        <taxon>Eubacteriales</taxon>
        <taxon>Oscillospiraceae</taxon>
        <taxon>Vescimonas</taxon>
    </lineage>
</organism>
<dbReference type="KEGG" id="vfa:MM35RIKEN_10900"/>
<evidence type="ECO:0000313" key="8">
    <source>
        <dbReference type="Proteomes" id="UP000681343"/>
    </source>
</evidence>
<dbReference type="Pfam" id="PF03631">
    <property type="entry name" value="Virul_fac_BrkB"/>
    <property type="match status" value="1"/>
</dbReference>
<keyword evidence="3 6" id="KW-0812">Transmembrane</keyword>
<evidence type="ECO:0000256" key="6">
    <source>
        <dbReference type="SAM" id="Phobius"/>
    </source>
</evidence>
<evidence type="ECO:0000256" key="1">
    <source>
        <dbReference type="ARBA" id="ARBA00004651"/>
    </source>
</evidence>
<reference evidence="7" key="1">
    <citation type="submission" date="2020-09" db="EMBL/GenBank/DDBJ databases">
        <title>New species isolated from human feces.</title>
        <authorList>
            <person name="Kitahara M."/>
            <person name="Shigeno Y."/>
            <person name="Shime M."/>
            <person name="Matsumoto Y."/>
            <person name="Nakamura S."/>
            <person name="Motooka D."/>
            <person name="Fukuoka S."/>
            <person name="Nishikawa H."/>
            <person name="Benno Y."/>
        </authorList>
    </citation>
    <scope>NUCLEOTIDE SEQUENCE</scope>
    <source>
        <strain evidence="7">MM35</strain>
    </source>
</reference>
<feature type="transmembrane region" description="Helical" evidence="6">
    <location>
        <begin position="95"/>
        <end position="118"/>
    </location>
</feature>
<keyword evidence="5 6" id="KW-0472">Membrane</keyword>
<dbReference type="PIRSF" id="PIRSF035875">
    <property type="entry name" value="RNase_BN"/>
    <property type="match status" value="1"/>
</dbReference>
<feature type="transmembrane region" description="Helical" evidence="6">
    <location>
        <begin position="246"/>
        <end position="268"/>
    </location>
</feature>
<dbReference type="Proteomes" id="UP000681343">
    <property type="component" value="Chromosome"/>
</dbReference>
<evidence type="ECO:0000256" key="3">
    <source>
        <dbReference type="ARBA" id="ARBA00022692"/>
    </source>
</evidence>
<protein>
    <recommendedName>
        <fullName evidence="9">YihY/virulence factor BrkB family protein</fullName>
    </recommendedName>
</protein>
<keyword evidence="2" id="KW-1003">Cell membrane</keyword>
<dbReference type="NCBIfam" id="TIGR00765">
    <property type="entry name" value="yihY_not_rbn"/>
    <property type="match status" value="1"/>
</dbReference>
<dbReference type="InterPro" id="IPR017039">
    <property type="entry name" value="Virul_fac_BrkB"/>
</dbReference>
<keyword evidence="8" id="KW-1185">Reference proteome</keyword>
<dbReference type="PANTHER" id="PTHR30213">
    <property type="entry name" value="INNER MEMBRANE PROTEIN YHJD"/>
    <property type="match status" value="1"/>
</dbReference>
<name>A0A810PQB1_9FIRM</name>
<accession>A0A810PQB1</accession>